<dbReference type="EMBL" id="JBEPCU010000417">
    <property type="protein sequence ID" value="MER6979702.1"/>
    <property type="molecule type" value="Genomic_DNA"/>
</dbReference>
<protein>
    <submittedName>
        <fullName evidence="2">GTP-binding protein</fullName>
    </submittedName>
</protein>
<organism evidence="2 3">
    <name type="scientific">Streptomyces carpinensis</name>
    <dbReference type="NCBI Taxonomy" id="66369"/>
    <lineage>
        <taxon>Bacteria</taxon>
        <taxon>Bacillati</taxon>
        <taxon>Actinomycetota</taxon>
        <taxon>Actinomycetes</taxon>
        <taxon>Kitasatosporales</taxon>
        <taxon>Streptomycetaceae</taxon>
        <taxon>Streptomyces</taxon>
    </lineage>
</organism>
<dbReference type="InterPro" id="IPR003495">
    <property type="entry name" value="CobW/HypB/UreG_nucleotide-bd"/>
</dbReference>
<evidence type="ECO:0000259" key="1">
    <source>
        <dbReference type="Pfam" id="PF02492"/>
    </source>
</evidence>
<gene>
    <name evidence="2" type="ORF">ABT317_22675</name>
</gene>
<proteinExistence type="predicted"/>
<dbReference type="Pfam" id="PF02492">
    <property type="entry name" value="cobW"/>
    <property type="match status" value="1"/>
</dbReference>
<comment type="caution">
    <text evidence="2">The sequence shown here is derived from an EMBL/GenBank/DDBJ whole genome shotgun (WGS) entry which is preliminary data.</text>
</comment>
<keyword evidence="3" id="KW-1185">Reference proteome</keyword>
<dbReference type="Gene3D" id="3.40.50.300">
    <property type="entry name" value="P-loop containing nucleotide triphosphate hydrolases"/>
    <property type="match status" value="1"/>
</dbReference>
<dbReference type="Proteomes" id="UP001458415">
    <property type="component" value="Unassembled WGS sequence"/>
</dbReference>
<accession>A0ABV1W7V8</accession>
<name>A0ABV1W7V8_9ACTN</name>
<evidence type="ECO:0000313" key="2">
    <source>
        <dbReference type="EMBL" id="MER6979702.1"/>
    </source>
</evidence>
<feature type="domain" description="CobW/HypB/UreG nucleotide-binding" evidence="1">
    <location>
        <begin position="2"/>
        <end position="45"/>
    </location>
</feature>
<sequence length="54" mass="6037">MDLNNGCICCPAGGDDLISILGTLMRRREKCDRIFVETTDLADPRAGRTNILRR</sequence>
<reference evidence="2 3" key="1">
    <citation type="submission" date="2024-06" db="EMBL/GenBank/DDBJ databases">
        <title>The Natural Products Discovery Center: Release of the First 8490 Sequenced Strains for Exploring Actinobacteria Biosynthetic Diversity.</title>
        <authorList>
            <person name="Kalkreuter E."/>
            <person name="Kautsar S.A."/>
            <person name="Yang D."/>
            <person name="Bader C.D."/>
            <person name="Teijaro C.N."/>
            <person name="Fluegel L."/>
            <person name="Davis C.M."/>
            <person name="Simpson J.R."/>
            <person name="Lauterbach L."/>
            <person name="Steele A.D."/>
            <person name="Gui C."/>
            <person name="Meng S."/>
            <person name="Li G."/>
            <person name="Viehrig K."/>
            <person name="Ye F."/>
            <person name="Su P."/>
            <person name="Kiefer A.F."/>
            <person name="Nichols A."/>
            <person name="Cepeda A.J."/>
            <person name="Yan W."/>
            <person name="Fan B."/>
            <person name="Jiang Y."/>
            <person name="Adhikari A."/>
            <person name="Zheng C.-J."/>
            <person name="Schuster L."/>
            <person name="Cowan T.M."/>
            <person name="Smanski M.J."/>
            <person name="Chevrette M.G."/>
            <person name="De Carvalho L.P.S."/>
            <person name="Shen B."/>
        </authorList>
    </citation>
    <scope>NUCLEOTIDE SEQUENCE [LARGE SCALE GENOMIC DNA]</scope>
    <source>
        <strain evidence="2 3">NPDC000634</strain>
    </source>
</reference>
<evidence type="ECO:0000313" key="3">
    <source>
        <dbReference type="Proteomes" id="UP001458415"/>
    </source>
</evidence>
<dbReference type="InterPro" id="IPR027417">
    <property type="entry name" value="P-loop_NTPase"/>
</dbReference>